<protein>
    <recommendedName>
        <fullName evidence="3">Ankyrin repeat protein</fullName>
    </recommendedName>
</protein>
<proteinExistence type="predicted"/>
<comment type="caution">
    <text evidence="1">The sequence shown here is derived from an EMBL/GenBank/DDBJ whole genome shotgun (WGS) entry which is preliminary data.</text>
</comment>
<evidence type="ECO:0000313" key="2">
    <source>
        <dbReference type="Proteomes" id="UP001610563"/>
    </source>
</evidence>
<dbReference type="EMBL" id="JBFTWV010000043">
    <property type="protein sequence ID" value="KAL2794590.1"/>
    <property type="molecule type" value="Genomic_DNA"/>
</dbReference>
<name>A0ABR4G6D6_9EURO</name>
<dbReference type="Gene3D" id="1.25.40.20">
    <property type="entry name" value="Ankyrin repeat-containing domain"/>
    <property type="match status" value="1"/>
</dbReference>
<dbReference type="SUPFAM" id="SSF48403">
    <property type="entry name" value="Ankyrin repeat"/>
    <property type="match status" value="1"/>
</dbReference>
<dbReference type="Proteomes" id="UP001610563">
    <property type="component" value="Unassembled WGS sequence"/>
</dbReference>
<dbReference type="InterPro" id="IPR036770">
    <property type="entry name" value="Ankyrin_rpt-contain_sf"/>
</dbReference>
<accession>A0ABR4G6D6</accession>
<gene>
    <name evidence="1" type="ORF">BJX66DRAFT_303451</name>
</gene>
<evidence type="ECO:0008006" key="3">
    <source>
        <dbReference type="Google" id="ProtNLM"/>
    </source>
</evidence>
<sequence length="795" mass="91005">MQLKCRTSHPLGTSSRLDGHVNRLLYPFRQETLVKLMNSVTWLQDNLNTSLLLLQIAMQNSESTRMDVIVTKTSSVASNVGQTKDIAMRLDARHSNMEATTTIIQNRLDQMESHIRASMTRECIRPDSLRQLMHDQQADDECFRSLGPELWSHGRNRRKWPDTQERRILSLIYRHTVCNRFLQFTITASLTVTKAAGGCSISPNLQFRAIVPGDSPAFSLLRATMDCLIGREHNESIIRDTRIALFELFYAGKASLSDTLGDGTTIMHAVALWYYRDQRWSHHQWAEWRSLIRDLADAGLTPNCVNDGGQTPVDIIATNYYFLRRPDHMFQLFWSLADKSGSRYIETDIEPLLPLISRSLHQLKLFVEKGLCFKKWLSCYMQWPTGYELLLQAGFVPNCNALAYACSEGYEDVVSMIVRSQNYYLGRYALRVASCQDNPQLSKLIVEEFANRRARLQCLIRERLPADRDLDLNICPDTLLDRQAYEASGLLLVESIETGELKQTSRYSVYDTNNLSIQTAQQLWDAGFRNVDETDKKGYTSLMKLDTARRGLADPDTLLKKATWLISKGADMHRTSLTSKSPAIFFISHAIGRHISRRSCWDDTSTDLIHKILIDDSRDNCSCSCTISGCPALTKLLDGMFDRAHVSFSRPETTLRKRGYVRLWKLLESFDVPGPDKASFDATVAPAIIRYITFIELELTHTCHKHVQDKEHFMDRETIEEIHEEENEIIQDLEDLVSGFAQGYADYLYSLRNYLDNVMWPRLATFRCEQVLENDVNHSDELAVHVRLVHNPAAS</sequence>
<reference evidence="1 2" key="1">
    <citation type="submission" date="2024-07" db="EMBL/GenBank/DDBJ databases">
        <title>Section-level genome sequencing and comparative genomics of Aspergillus sections Usti and Cavernicolus.</title>
        <authorList>
            <consortium name="Lawrence Berkeley National Laboratory"/>
            <person name="Nybo J.L."/>
            <person name="Vesth T.C."/>
            <person name="Theobald S."/>
            <person name="Frisvad J.C."/>
            <person name="Larsen T.O."/>
            <person name="Kjaerboelling I."/>
            <person name="Rothschild-Mancinelli K."/>
            <person name="Lyhne E.K."/>
            <person name="Kogle M.E."/>
            <person name="Barry K."/>
            <person name="Clum A."/>
            <person name="Na H."/>
            <person name="Ledsgaard L."/>
            <person name="Lin J."/>
            <person name="Lipzen A."/>
            <person name="Kuo A."/>
            <person name="Riley R."/>
            <person name="Mondo S."/>
            <person name="Labutti K."/>
            <person name="Haridas S."/>
            <person name="Pangalinan J."/>
            <person name="Salamov A.A."/>
            <person name="Simmons B.A."/>
            <person name="Magnuson J.K."/>
            <person name="Chen J."/>
            <person name="Drula E."/>
            <person name="Henrissat B."/>
            <person name="Wiebenga A."/>
            <person name="Lubbers R.J."/>
            <person name="Gomes A.C."/>
            <person name="Makela M.R."/>
            <person name="Stajich J."/>
            <person name="Grigoriev I.V."/>
            <person name="Mortensen U.H."/>
            <person name="De Vries R.P."/>
            <person name="Baker S.E."/>
            <person name="Andersen M.R."/>
        </authorList>
    </citation>
    <scope>NUCLEOTIDE SEQUENCE [LARGE SCALE GENOMIC DNA]</scope>
    <source>
        <strain evidence="1 2">CBS 209.92</strain>
    </source>
</reference>
<evidence type="ECO:0000313" key="1">
    <source>
        <dbReference type="EMBL" id="KAL2794590.1"/>
    </source>
</evidence>
<organism evidence="1 2">
    <name type="scientific">Aspergillus keveii</name>
    <dbReference type="NCBI Taxonomy" id="714993"/>
    <lineage>
        <taxon>Eukaryota</taxon>
        <taxon>Fungi</taxon>
        <taxon>Dikarya</taxon>
        <taxon>Ascomycota</taxon>
        <taxon>Pezizomycotina</taxon>
        <taxon>Eurotiomycetes</taxon>
        <taxon>Eurotiomycetidae</taxon>
        <taxon>Eurotiales</taxon>
        <taxon>Aspergillaceae</taxon>
        <taxon>Aspergillus</taxon>
        <taxon>Aspergillus subgen. Nidulantes</taxon>
    </lineage>
</organism>
<keyword evidence="2" id="KW-1185">Reference proteome</keyword>